<evidence type="ECO:0000313" key="3">
    <source>
        <dbReference type="EMBL" id="KAL3759674.1"/>
    </source>
</evidence>
<sequence length="514" mass="58335">MMLSSPTAIMADSFNDPLPQLISATAPGKFFSSRLELQNHYKSDWHKYNLRRRSSGLPMLNEVDFTARLEAALALRREKEEREGKAGRNGLAHRKDKDGAKLERQQKLEKQQHHQQQQKGKNRRRKPAFATERSYEGEDDIALPQEEDVVEEEAIVSMDEGNDDAAEAATAEDDEEDEPPEINPCQSLFDNHISSTPRDNLLYLQKHYSFYLPDSEYCIDLEGFLGYCNEKIRWGNICLYCQKTFKGGANGVIQHMKDKEHCKILYERNVDMEEYDVFYDFSTMPGNNSGEVVGGKKNKKAARIGEIVEENDKEDEEEWEDVSGDEDASMNESEEEEDDDDDELYDAYQEEMSKRGFDITPLGELIFPDGRIVGHRGLARYYKQRFAPDRMEREAVRHARVAAGDRLYDGRVVNLYGDNATTSSTALTSNVGHHHLPSGSIPIGRGGKGILVSSGGAGGFTSLSLYRYRAAVKKQRREDARGQRLQYRSRMNTNKMNKKGNNIATGVVTAKMPR</sequence>
<feature type="compositionally biased region" description="Acidic residues" evidence="1">
    <location>
        <begin position="307"/>
        <end position="342"/>
    </location>
</feature>
<dbReference type="GO" id="GO:0042273">
    <property type="term" value="P:ribosomal large subunit biogenesis"/>
    <property type="evidence" value="ECO:0007669"/>
    <property type="project" value="UniProtKB-ARBA"/>
</dbReference>
<evidence type="ECO:0000256" key="1">
    <source>
        <dbReference type="SAM" id="MobiDB-lite"/>
    </source>
</evidence>
<dbReference type="InterPro" id="IPR040025">
    <property type="entry name" value="Znf622/Rei1/Reh1"/>
</dbReference>
<dbReference type="PANTHER" id="PTHR13182">
    <property type="entry name" value="ZINC FINGER PROTEIN 622"/>
    <property type="match status" value="1"/>
</dbReference>
<reference evidence="3 4" key="1">
    <citation type="submission" date="2024-10" db="EMBL/GenBank/DDBJ databases">
        <title>Updated reference genomes for cyclostephanoid diatoms.</title>
        <authorList>
            <person name="Roberts W.R."/>
            <person name="Alverson A.J."/>
        </authorList>
    </citation>
    <scope>NUCLEOTIDE SEQUENCE [LARGE SCALE GENOMIC DNA]</scope>
    <source>
        <strain evidence="3 4">AJA232-27</strain>
    </source>
</reference>
<evidence type="ECO:0000313" key="4">
    <source>
        <dbReference type="Proteomes" id="UP001530293"/>
    </source>
</evidence>
<keyword evidence="4" id="KW-1185">Reference proteome</keyword>
<proteinExistence type="predicted"/>
<dbReference type="EMBL" id="JALLBG020000199">
    <property type="protein sequence ID" value="KAL3759674.1"/>
    <property type="molecule type" value="Genomic_DNA"/>
</dbReference>
<feature type="compositionally biased region" description="Basic and acidic residues" evidence="1">
    <location>
        <begin position="93"/>
        <end position="112"/>
    </location>
</feature>
<organism evidence="3 4">
    <name type="scientific">Discostella pseudostelligera</name>
    <dbReference type="NCBI Taxonomy" id="259834"/>
    <lineage>
        <taxon>Eukaryota</taxon>
        <taxon>Sar</taxon>
        <taxon>Stramenopiles</taxon>
        <taxon>Ochrophyta</taxon>
        <taxon>Bacillariophyta</taxon>
        <taxon>Coscinodiscophyceae</taxon>
        <taxon>Thalassiosirophycidae</taxon>
        <taxon>Stephanodiscales</taxon>
        <taxon>Stephanodiscaceae</taxon>
        <taxon>Discostella</taxon>
    </lineage>
</organism>
<dbReference type="InterPro" id="IPR041661">
    <property type="entry name" value="ZN622/Rei1/Reh1_Znf-C2H2"/>
</dbReference>
<comment type="caution">
    <text evidence="3">The sequence shown here is derived from an EMBL/GenBank/DDBJ whole genome shotgun (WGS) entry which is preliminary data.</text>
</comment>
<dbReference type="Proteomes" id="UP001530293">
    <property type="component" value="Unassembled WGS sequence"/>
</dbReference>
<gene>
    <name evidence="3" type="ORF">ACHAWU_009821</name>
</gene>
<dbReference type="Pfam" id="PF12756">
    <property type="entry name" value="zf-C2H2_2"/>
    <property type="match status" value="1"/>
</dbReference>
<feature type="region of interest" description="Disordered" evidence="1">
    <location>
        <begin position="77"/>
        <end position="184"/>
    </location>
</feature>
<name>A0ABD3MAN6_9STRA</name>
<accession>A0ABD3MAN6</accession>
<dbReference type="AlphaFoldDB" id="A0ABD3MAN6"/>
<feature type="domain" description="ZN622/Rei1/Reh1 zinc finger C2H2-type" evidence="2">
    <location>
        <begin position="187"/>
        <end position="283"/>
    </location>
</feature>
<feature type="region of interest" description="Disordered" evidence="1">
    <location>
        <begin position="305"/>
        <end position="342"/>
    </location>
</feature>
<dbReference type="PANTHER" id="PTHR13182:SF8">
    <property type="entry name" value="CYTOPLASMIC 60S SUBUNIT BIOGENESIS FACTOR ZNF622"/>
    <property type="match status" value="1"/>
</dbReference>
<protein>
    <recommendedName>
        <fullName evidence="2">ZN622/Rei1/Reh1 zinc finger C2H2-type domain-containing protein</fullName>
    </recommendedName>
</protein>
<feature type="compositionally biased region" description="Basic and acidic residues" evidence="1">
    <location>
        <begin position="77"/>
        <end position="86"/>
    </location>
</feature>
<feature type="compositionally biased region" description="Acidic residues" evidence="1">
    <location>
        <begin position="137"/>
        <end position="180"/>
    </location>
</feature>
<evidence type="ECO:0000259" key="2">
    <source>
        <dbReference type="Pfam" id="PF12756"/>
    </source>
</evidence>